<name>A0A016TLW8_9BILA</name>
<comment type="caution">
    <text evidence="1">The sequence shown here is derived from an EMBL/GenBank/DDBJ whole genome shotgun (WGS) entry which is preliminary data.</text>
</comment>
<dbReference type="EMBL" id="JARK01001428">
    <property type="protein sequence ID" value="EYC03691.1"/>
    <property type="molecule type" value="Genomic_DNA"/>
</dbReference>
<sequence length="103" mass="11337">MVVHIPSRTATATKYPSLIERNLLNKLMELGPRNVSEVAFAVGRCSQGSYPRIDFRQPPRLSDEAKLARSVSQEIGVSVSSVLSTLLLKYESTLKGAPNFAKF</sequence>
<dbReference type="OrthoDB" id="10492125at2759"/>
<protein>
    <submittedName>
        <fullName evidence="1">Uncharacterized protein</fullName>
    </submittedName>
</protein>
<gene>
    <name evidence="1" type="primary">Acey_s0092.g2566</name>
    <name evidence="1" type="ORF">Y032_0092g2566</name>
</gene>
<evidence type="ECO:0000313" key="1">
    <source>
        <dbReference type="EMBL" id="EYC03691.1"/>
    </source>
</evidence>
<proteinExistence type="predicted"/>
<dbReference type="Proteomes" id="UP000024635">
    <property type="component" value="Unassembled WGS sequence"/>
</dbReference>
<reference evidence="2" key="1">
    <citation type="journal article" date="2015" name="Nat. Genet.">
        <title>The genome and transcriptome of the zoonotic hookworm Ancylostoma ceylanicum identify infection-specific gene families.</title>
        <authorList>
            <person name="Schwarz E.M."/>
            <person name="Hu Y."/>
            <person name="Antoshechkin I."/>
            <person name="Miller M.M."/>
            <person name="Sternberg P.W."/>
            <person name="Aroian R.V."/>
        </authorList>
    </citation>
    <scope>NUCLEOTIDE SEQUENCE</scope>
    <source>
        <strain evidence="2">HY135</strain>
    </source>
</reference>
<evidence type="ECO:0000313" key="2">
    <source>
        <dbReference type="Proteomes" id="UP000024635"/>
    </source>
</evidence>
<organism evidence="1 2">
    <name type="scientific">Ancylostoma ceylanicum</name>
    <dbReference type="NCBI Taxonomy" id="53326"/>
    <lineage>
        <taxon>Eukaryota</taxon>
        <taxon>Metazoa</taxon>
        <taxon>Ecdysozoa</taxon>
        <taxon>Nematoda</taxon>
        <taxon>Chromadorea</taxon>
        <taxon>Rhabditida</taxon>
        <taxon>Rhabditina</taxon>
        <taxon>Rhabditomorpha</taxon>
        <taxon>Strongyloidea</taxon>
        <taxon>Ancylostomatidae</taxon>
        <taxon>Ancylostomatinae</taxon>
        <taxon>Ancylostoma</taxon>
    </lineage>
</organism>
<accession>A0A016TLW8</accession>
<dbReference type="AlphaFoldDB" id="A0A016TLW8"/>
<keyword evidence="2" id="KW-1185">Reference proteome</keyword>